<dbReference type="GO" id="GO:0015250">
    <property type="term" value="F:water channel activity"/>
    <property type="evidence" value="ECO:0007669"/>
    <property type="project" value="TreeGrafter"/>
</dbReference>
<gene>
    <name evidence="9" type="ORF">BN869_000009998_1</name>
</gene>
<evidence type="ECO:0000256" key="4">
    <source>
        <dbReference type="ARBA" id="ARBA00022989"/>
    </source>
</evidence>
<evidence type="ECO:0000256" key="2">
    <source>
        <dbReference type="ARBA" id="ARBA00022448"/>
    </source>
</evidence>
<evidence type="ECO:0000256" key="8">
    <source>
        <dbReference type="SAM" id="Phobius"/>
    </source>
</evidence>
<dbReference type="PANTHER" id="PTHR19139:SF290">
    <property type="entry name" value="AQUAPORIN"/>
    <property type="match status" value="1"/>
</dbReference>
<dbReference type="PROSITE" id="PS00221">
    <property type="entry name" value="MIP"/>
    <property type="match status" value="1"/>
</dbReference>
<sequence>MAGNQRHRAPHPNGPDPEGLAASAVSGMESARNFEINIPPFIGRLGGNGVALSREPSNEAFLEKVPDAAPLMSLRDIFNPKPFLTVSLWKSALMEGVGSLMLVWLTIYANVSPAIIPAAPTQRWGNFNNASFIGPLVGGILNFFYITMFTFCFGAVSGAHLNPTITIATLFARLCSLPRAVLYVSFQVGGAALGGLLARASYGTRDFKVGGCWLYTDIVPVWDAFTIELMACTILLFFAFGVGLDPRQRNIIGPTLGPFLVGIALGSLSFGTGFTRYGYGGASMNPARCFGSYIGSSFPGFHWIHWAADFIACIVHAVFYHLHAVNAAKTTFDPLLNTT</sequence>
<keyword evidence="5 8" id="KW-0472">Membrane</keyword>
<dbReference type="EMBL" id="CDPU01000039">
    <property type="protein sequence ID" value="CEO53940.1"/>
    <property type="molecule type" value="Genomic_DNA"/>
</dbReference>
<dbReference type="PANTHER" id="PTHR19139">
    <property type="entry name" value="AQUAPORIN TRANSPORTER"/>
    <property type="match status" value="1"/>
</dbReference>
<organism evidence="9">
    <name type="scientific">Bionectria ochroleuca</name>
    <name type="common">Gliocladium roseum</name>
    <dbReference type="NCBI Taxonomy" id="29856"/>
    <lineage>
        <taxon>Eukaryota</taxon>
        <taxon>Fungi</taxon>
        <taxon>Dikarya</taxon>
        <taxon>Ascomycota</taxon>
        <taxon>Pezizomycotina</taxon>
        <taxon>Sordariomycetes</taxon>
        <taxon>Hypocreomycetidae</taxon>
        <taxon>Hypocreales</taxon>
        <taxon>Bionectriaceae</taxon>
        <taxon>Clonostachys</taxon>
    </lineage>
</organism>
<evidence type="ECO:0000256" key="5">
    <source>
        <dbReference type="ARBA" id="ARBA00023136"/>
    </source>
</evidence>
<dbReference type="Pfam" id="PF00230">
    <property type="entry name" value="MIP"/>
    <property type="match status" value="1"/>
</dbReference>
<keyword evidence="3 6" id="KW-0812">Transmembrane</keyword>
<dbReference type="InterPro" id="IPR023271">
    <property type="entry name" value="Aquaporin-like"/>
</dbReference>
<dbReference type="AlphaFoldDB" id="A0A0B7KGA2"/>
<dbReference type="SUPFAM" id="SSF81338">
    <property type="entry name" value="Aquaporin-like"/>
    <property type="match status" value="1"/>
</dbReference>
<feature type="region of interest" description="Disordered" evidence="7">
    <location>
        <begin position="1"/>
        <end position="20"/>
    </location>
</feature>
<accession>A0A0B7KGA2</accession>
<proteinExistence type="inferred from homology"/>
<evidence type="ECO:0000256" key="3">
    <source>
        <dbReference type="ARBA" id="ARBA00022692"/>
    </source>
</evidence>
<keyword evidence="4 8" id="KW-1133">Transmembrane helix</keyword>
<comment type="subcellular location">
    <subcellularLocation>
        <location evidence="1">Membrane</location>
        <topology evidence="1">Multi-pass membrane protein</topology>
    </subcellularLocation>
</comment>
<dbReference type="InterPro" id="IPR000425">
    <property type="entry name" value="MIP"/>
</dbReference>
<feature type="transmembrane region" description="Helical" evidence="8">
    <location>
        <begin position="180"/>
        <end position="202"/>
    </location>
</feature>
<reference evidence="9" key="1">
    <citation type="submission" date="2015-01" db="EMBL/GenBank/DDBJ databases">
        <authorList>
            <person name="Durling Mikael"/>
        </authorList>
    </citation>
    <scope>NUCLEOTIDE SEQUENCE</scope>
</reference>
<evidence type="ECO:0000313" key="9">
    <source>
        <dbReference type="EMBL" id="CEO53940.1"/>
    </source>
</evidence>
<dbReference type="Gene3D" id="1.20.1080.10">
    <property type="entry name" value="Glycerol uptake facilitator protein"/>
    <property type="match status" value="1"/>
</dbReference>
<evidence type="ECO:0008006" key="10">
    <source>
        <dbReference type="Google" id="ProtNLM"/>
    </source>
</evidence>
<evidence type="ECO:0000256" key="7">
    <source>
        <dbReference type="SAM" id="MobiDB-lite"/>
    </source>
</evidence>
<evidence type="ECO:0000256" key="6">
    <source>
        <dbReference type="RuleBase" id="RU000477"/>
    </source>
</evidence>
<feature type="transmembrane region" description="Helical" evidence="8">
    <location>
        <begin position="97"/>
        <end position="116"/>
    </location>
</feature>
<dbReference type="InterPro" id="IPR022357">
    <property type="entry name" value="MIP_CS"/>
</dbReference>
<protein>
    <recommendedName>
        <fullName evidence="10">Aquaporin</fullName>
    </recommendedName>
</protein>
<feature type="transmembrane region" description="Helical" evidence="8">
    <location>
        <begin position="303"/>
        <end position="322"/>
    </location>
</feature>
<evidence type="ECO:0000256" key="1">
    <source>
        <dbReference type="ARBA" id="ARBA00004141"/>
    </source>
</evidence>
<keyword evidence="2 6" id="KW-0813">Transport</keyword>
<feature type="transmembrane region" description="Helical" evidence="8">
    <location>
        <begin position="256"/>
        <end position="274"/>
    </location>
</feature>
<feature type="transmembrane region" description="Helical" evidence="8">
    <location>
        <begin position="136"/>
        <end position="159"/>
    </location>
</feature>
<comment type="similarity">
    <text evidence="6">Belongs to the MIP/aquaporin (TC 1.A.8) family.</text>
</comment>
<dbReference type="GO" id="GO:0005886">
    <property type="term" value="C:plasma membrane"/>
    <property type="evidence" value="ECO:0007669"/>
    <property type="project" value="TreeGrafter"/>
</dbReference>
<feature type="compositionally biased region" description="Basic residues" evidence="7">
    <location>
        <begin position="1"/>
        <end position="10"/>
    </location>
</feature>
<dbReference type="InterPro" id="IPR034294">
    <property type="entry name" value="Aquaporin_transptr"/>
</dbReference>
<dbReference type="PRINTS" id="PR00783">
    <property type="entry name" value="MINTRINSICP"/>
</dbReference>
<feature type="transmembrane region" description="Helical" evidence="8">
    <location>
        <begin position="222"/>
        <end position="244"/>
    </location>
</feature>
<name>A0A0B7KGA2_BIOOC</name>